<accession>A0A143QPK3</accession>
<dbReference type="PATRIC" id="fig|1653479.3.peg.3694"/>
<feature type="compositionally biased region" description="Basic and acidic residues" evidence="1">
    <location>
        <begin position="43"/>
        <end position="55"/>
    </location>
</feature>
<dbReference type="EMBL" id="CP015220">
    <property type="protein sequence ID" value="AMY24930.1"/>
    <property type="molecule type" value="Genomic_DNA"/>
</dbReference>
<dbReference type="SUPFAM" id="SSF54427">
    <property type="entry name" value="NTF2-like"/>
    <property type="match status" value="2"/>
</dbReference>
<dbReference type="KEGG" id="rhs:A3Q41_03644"/>
<evidence type="ECO:0000313" key="4">
    <source>
        <dbReference type="EMBL" id="AMY24930.1"/>
    </source>
</evidence>
<dbReference type="InterPro" id="IPR037401">
    <property type="entry name" value="SnoaL-like"/>
</dbReference>
<dbReference type="Proteomes" id="UP000076038">
    <property type="component" value="Chromosome"/>
</dbReference>
<keyword evidence="2" id="KW-0732">Signal</keyword>
<dbReference type="RefSeq" id="WP_052061551.1">
    <property type="nucleotide sequence ID" value="NZ_CP015220.1"/>
</dbReference>
<proteinExistence type="predicted"/>
<feature type="region of interest" description="Disordered" evidence="1">
    <location>
        <begin position="25"/>
        <end position="55"/>
    </location>
</feature>
<dbReference type="Gene3D" id="3.10.450.50">
    <property type="match status" value="2"/>
</dbReference>
<feature type="domain" description="SnoaL-like" evidence="3">
    <location>
        <begin position="62"/>
        <end position="157"/>
    </location>
</feature>
<dbReference type="Pfam" id="PF12680">
    <property type="entry name" value="SnoaL_2"/>
    <property type="match status" value="1"/>
</dbReference>
<keyword evidence="5" id="KW-1185">Reference proteome</keyword>
<dbReference type="InterPro" id="IPR032710">
    <property type="entry name" value="NTF2-like_dom_sf"/>
</dbReference>
<protein>
    <recommendedName>
        <fullName evidence="3">SnoaL-like domain-containing protein</fullName>
    </recommendedName>
</protein>
<dbReference type="OrthoDB" id="129343at2"/>
<evidence type="ECO:0000256" key="2">
    <source>
        <dbReference type="SAM" id="SignalP"/>
    </source>
</evidence>
<feature type="chain" id="PRO_5007512672" description="SnoaL-like domain-containing protein" evidence="2">
    <location>
        <begin position="23"/>
        <end position="299"/>
    </location>
</feature>
<gene>
    <name evidence="4" type="ORF">A3Q41_03644</name>
</gene>
<reference evidence="5" key="2">
    <citation type="submission" date="2016-04" db="EMBL/GenBank/DDBJ databases">
        <title>Complete Genome and Plasmid Sequences for Rhodococcus fascians D188 and Draft Sequences for Rhodococcus spp. Isolates PBTS 1 and PBTS 2.</title>
        <authorList>
            <person name="Stamer R."/>
            <person name="Vereecke D."/>
            <person name="Zhang Y."/>
            <person name="Schilkey F."/>
            <person name="Devitt N."/>
            <person name="Randall J."/>
        </authorList>
    </citation>
    <scope>NUCLEOTIDE SEQUENCE [LARGE SCALE GENOMIC DNA]</scope>
    <source>
        <strain evidence="5">PBTS2</strain>
    </source>
</reference>
<evidence type="ECO:0000259" key="3">
    <source>
        <dbReference type="Pfam" id="PF12680"/>
    </source>
</evidence>
<organism evidence="4 5">
    <name type="scientific">Rhodococcoides fascians</name>
    <name type="common">Rhodococcus fascians</name>
    <dbReference type="NCBI Taxonomy" id="1828"/>
    <lineage>
        <taxon>Bacteria</taxon>
        <taxon>Bacillati</taxon>
        <taxon>Actinomycetota</taxon>
        <taxon>Actinomycetes</taxon>
        <taxon>Mycobacteriales</taxon>
        <taxon>Nocardiaceae</taxon>
        <taxon>Rhodococcoides</taxon>
    </lineage>
</organism>
<dbReference type="PROSITE" id="PS51257">
    <property type="entry name" value="PROKAR_LIPOPROTEIN"/>
    <property type="match status" value="1"/>
</dbReference>
<reference evidence="4 5" key="1">
    <citation type="journal article" date="2016" name="Genome Announc.">
        <title>Complete Genome and Plasmid Sequences for Rhodococcus fascians D188 and Draft Sequences for Rhodococcus Isolates PBTS 1 and PBTS 2.</title>
        <authorList>
            <person name="Stamler R.A."/>
            <person name="Vereecke D."/>
            <person name="Zhang Y."/>
            <person name="Schilkey F."/>
            <person name="Devitt N."/>
            <person name="Randall J.J."/>
        </authorList>
    </citation>
    <scope>NUCLEOTIDE SEQUENCE [LARGE SCALE GENOMIC DNA]</scope>
    <source>
        <strain evidence="4 5">PBTS2</strain>
    </source>
</reference>
<dbReference type="AlphaFoldDB" id="A0A143QPK3"/>
<evidence type="ECO:0000256" key="1">
    <source>
        <dbReference type="SAM" id="MobiDB-lite"/>
    </source>
</evidence>
<sequence>MNRTRAASRLTVPVLVALSAIAACGTSPSTPEPNDVSVAAQSPDDRSDSVTESRNEEAALTLFEPAFTAEEPAAAASVVAENAVDRSGPAVGPDAIVARFEATRTRIPGARAVVKHVAADGRWVAVHWQATADPASETTGEANIDLFAFDGGKVTEHWAMTQSVPATSMSGNTMFSDLYRYPTAPTEPTEDEEERRRMSVTATYDALFREHDASVLATDFAPSYLQHNPIAGNGTAALQQFFAGGAQFPASESVVSLADGDLVWTFAKAPGAAESDPFVAGDIFRFDGGIVEHWDVVPE</sequence>
<name>A0A143QPK3_RHOFA</name>
<evidence type="ECO:0000313" key="5">
    <source>
        <dbReference type="Proteomes" id="UP000076038"/>
    </source>
</evidence>
<feature type="signal peptide" evidence="2">
    <location>
        <begin position="1"/>
        <end position="22"/>
    </location>
</feature>